<evidence type="ECO:0000313" key="3">
    <source>
        <dbReference type="Proteomes" id="UP001266305"/>
    </source>
</evidence>
<accession>A0ABQ9W902</accession>
<keyword evidence="3" id="KW-1185">Reference proteome</keyword>
<reference evidence="2 3" key="1">
    <citation type="submission" date="2023-05" db="EMBL/GenBank/DDBJ databases">
        <title>B98-5 Cell Line De Novo Hybrid Assembly: An Optical Mapping Approach.</title>
        <authorList>
            <person name="Kananen K."/>
            <person name="Auerbach J.A."/>
            <person name="Kautto E."/>
            <person name="Blachly J.S."/>
        </authorList>
    </citation>
    <scope>NUCLEOTIDE SEQUENCE [LARGE SCALE GENOMIC DNA]</scope>
    <source>
        <strain evidence="2">B95-8</strain>
        <tissue evidence="2">Cell line</tissue>
    </source>
</reference>
<evidence type="ECO:0000256" key="1">
    <source>
        <dbReference type="SAM" id="MobiDB-lite"/>
    </source>
</evidence>
<feature type="region of interest" description="Disordered" evidence="1">
    <location>
        <begin position="1"/>
        <end position="22"/>
    </location>
</feature>
<evidence type="ECO:0000313" key="2">
    <source>
        <dbReference type="EMBL" id="KAK2116887.1"/>
    </source>
</evidence>
<proteinExistence type="predicted"/>
<dbReference type="Proteomes" id="UP001266305">
    <property type="component" value="Unassembled WGS sequence"/>
</dbReference>
<comment type="caution">
    <text evidence="2">The sequence shown here is derived from an EMBL/GenBank/DDBJ whole genome shotgun (WGS) entry which is preliminary data.</text>
</comment>
<protein>
    <submittedName>
        <fullName evidence="2">Uncharacterized protein</fullName>
    </submittedName>
</protein>
<sequence length="74" mass="8160">HILKPAGEAMSEEGKQRHRPWPPFLHRPNYSLPLGSDRITQLATVPHHLLCCSALHGHLFEGIPLPPAKDLSAA</sequence>
<name>A0ABQ9W902_SAGOE</name>
<gene>
    <name evidence="2" type="ORF">P7K49_003773</name>
</gene>
<dbReference type="EMBL" id="JASSZA010000002">
    <property type="protein sequence ID" value="KAK2116887.1"/>
    <property type="molecule type" value="Genomic_DNA"/>
</dbReference>
<organism evidence="2 3">
    <name type="scientific">Saguinus oedipus</name>
    <name type="common">Cotton-top tamarin</name>
    <name type="synonym">Oedipomidas oedipus</name>
    <dbReference type="NCBI Taxonomy" id="9490"/>
    <lineage>
        <taxon>Eukaryota</taxon>
        <taxon>Metazoa</taxon>
        <taxon>Chordata</taxon>
        <taxon>Craniata</taxon>
        <taxon>Vertebrata</taxon>
        <taxon>Euteleostomi</taxon>
        <taxon>Mammalia</taxon>
        <taxon>Eutheria</taxon>
        <taxon>Euarchontoglires</taxon>
        <taxon>Primates</taxon>
        <taxon>Haplorrhini</taxon>
        <taxon>Platyrrhini</taxon>
        <taxon>Cebidae</taxon>
        <taxon>Callitrichinae</taxon>
        <taxon>Saguinus</taxon>
    </lineage>
</organism>
<feature type="non-terminal residue" evidence="2">
    <location>
        <position position="1"/>
    </location>
</feature>